<evidence type="ECO:0000313" key="2">
    <source>
        <dbReference type="EMBL" id="KAF2264495.1"/>
    </source>
</evidence>
<dbReference type="Proteomes" id="UP000800093">
    <property type="component" value="Unassembled WGS sequence"/>
</dbReference>
<sequence length="216" mass="23749">MALPRRYIFRKEGDFAHDSNATPCCIKQLSPGECSFGWRRSRGLGSRDPPLFPSEAASTPMPPLVSPDARAPLQLGEARALGSRDRLPMRHSWQLGNWACGRLGTADWRVTLARTRRARALPCCRRRLRTAHDDSSSVMLSGQLSCASHRRRPRGQTGGMRPASTTTTRLPDAPDTVVEKAAATPPCAKESAHAPPRPARRGLRPGEAIHHLRILD</sequence>
<organism evidence="2 3">
    <name type="scientific">Lojkania enalia</name>
    <dbReference type="NCBI Taxonomy" id="147567"/>
    <lineage>
        <taxon>Eukaryota</taxon>
        <taxon>Fungi</taxon>
        <taxon>Dikarya</taxon>
        <taxon>Ascomycota</taxon>
        <taxon>Pezizomycotina</taxon>
        <taxon>Dothideomycetes</taxon>
        <taxon>Pleosporomycetidae</taxon>
        <taxon>Pleosporales</taxon>
        <taxon>Pleosporales incertae sedis</taxon>
        <taxon>Lojkania</taxon>
    </lineage>
</organism>
<accession>A0A9P4N047</accession>
<comment type="caution">
    <text evidence="2">The sequence shown here is derived from an EMBL/GenBank/DDBJ whole genome shotgun (WGS) entry which is preliminary data.</text>
</comment>
<protein>
    <submittedName>
        <fullName evidence="2">Uncharacterized protein</fullName>
    </submittedName>
</protein>
<dbReference type="EMBL" id="ML986615">
    <property type="protein sequence ID" value="KAF2264495.1"/>
    <property type="molecule type" value="Genomic_DNA"/>
</dbReference>
<evidence type="ECO:0000313" key="3">
    <source>
        <dbReference type="Proteomes" id="UP000800093"/>
    </source>
</evidence>
<gene>
    <name evidence="2" type="ORF">CC78DRAFT_580278</name>
</gene>
<evidence type="ECO:0000256" key="1">
    <source>
        <dbReference type="SAM" id="MobiDB-lite"/>
    </source>
</evidence>
<dbReference type="AlphaFoldDB" id="A0A9P4N047"/>
<name>A0A9P4N047_9PLEO</name>
<reference evidence="3" key="1">
    <citation type="journal article" date="2020" name="Stud. Mycol.">
        <title>101 Dothideomycetes genomes: A test case for predicting lifestyles and emergence of pathogens.</title>
        <authorList>
            <person name="Haridas S."/>
            <person name="Albert R."/>
            <person name="Binder M."/>
            <person name="Bloem J."/>
            <person name="LaButti K."/>
            <person name="Salamov A."/>
            <person name="Andreopoulos B."/>
            <person name="Baker S."/>
            <person name="Barry K."/>
            <person name="Bills G."/>
            <person name="Bluhm B."/>
            <person name="Cannon C."/>
            <person name="Castanera R."/>
            <person name="Culley D."/>
            <person name="Daum C."/>
            <person name="Ezra D."/>
            <person name="Gonzalez J."/>
            <person name="Henrissat B."/>
            <person name="Kuo A."/>
            <person name="Liang C."/>
            <person name="Lipzen A."/>
            <person name="Lutzoni F."/>
            <person name="Magnuson J."/>
            <person name="Mondo S."/>
            <person name="Nolan M."/>
            <person name="Ohm R."/>
            <person name="Pangilinan J."/>
            <person name="Park H.-J."/>
            <person name="Ramirez L."/>
            <person name="Alfaro M."/>
            <person name="Sun H."/>
            <person name="Tritt A."/>
            <person name="Yoshinaga Y."/>
            <person name="Zwiers L.-H."/>
            <person name="Turgeon B."/>
            <person name="Goodwin S."/>
            <person name="Spatafora J."/>
            <person name="Crous P."/>
            <person name="Grigoriev I."/>
        </authorList>
    </citation>
    <scope>NUCLEOTIDE SEQUENCE [LARGE SCALE GENOMIC DNA]</scope>
    <source>
        <strain evidence="3">CBS 304.66</strain>
    </source>
</reference>
<proteinExistence type="predicted"/>
<keyword evidence="3" id="KW-1185">Reference proteome</keyword>
<feature type="region of interest" description="Disordered" evidence="1">
    <location>
        <begin position="142"/>
        <end position="208"/>
    </location>
</feature>